<dbReference type="Proteomes" id="UP000316714">
    <property type="component" value="Unassembled WGS sequence"/>
</dbReference>
<proteinExistence type="predicted"/>
<keyword evidence="1" id="KW-1133">Transmembrane helix</keyword>
<name>A0A5C5UXT8_9BACT</name>
<reference evidence="3 4" key="1">
    <citation type="submission" date="2019-02" db="EMBL/GenBank/DDBJ databases">
        <title>Deep-cultivation of Planctomycetes and their phenomic and genomic characterization uncovers novel biology.</title>
        <authorList>
            <person name="Wiegand S."/>
            <person name="Jogler M."/>
            <person name="Boedeker C."/>
            <person name="Pinto D."/>
            <person name="Vollmers J."/>
            <person name="Rivas-Marin E."/>
            <person name="Kohn T."/>
            <person name="Peeters S.H."/>
            <person name="Heuer A."/>
            <person name="Rast P."/>
            <person name="Oberbeckmann S."/>
            <person name="Bunk B."/>
            <person name="Jeske O."/>
            <person name="Meyerdierks A."/>
            <person name="Storesund J.E."/>
            <person name="Kallscheuer N."/>
            <person name="Luecker S."/>
            <person name="Lage O.M."/>
            <person name="Pohl T."/>
            <person name="Merkel B.J."/>
            <person name="Hornburger P."/>
            <person name="Mueller R.-W."/>
            <person name="Bruemmer F."/>
            <person name="Labrenz M."/>
            <person name="Spormann A.M."/>
            <person name="Op Den Camp H."/>
            <person name="Overmann J."/>
            <person name="Amann R."/>
            <person name="Jetten M.S.M."/>
            <person name="Mascher T."/>
            <person name="Medema M.H."/>
            <person name="Devos D.P."/>
            <person name="Kaster A.-K."/>
            <person name="Ovreas L."/>
            <person name="Rohde M."/>
            <person name="Galperin M.Y."/>
            <person name="Jogler C."/>
        </authorList>
    </citation>
    <scope>NUCLEOTIDE SEQUENCE [LARGE SCALE GENOMIC DNA]</scope>
    <source>
        <strain evidence="3 4">KOR34</strain>
    </source>
</reference>
<keyword evidence="2" id="KW-0732">Signal</keyword>
<dbReference type="AlphaFoldDB" id="A0A5C5UXT8"/>
<evidence type="ECO:0000256" key="2">
    <source>
        <dbReference type="SAM" id="SignalP"/>
    </source>
</evidence>
<feature type="signal peptide" evidence="2">
    <location>
        <begin position="1"/>
        <end position="22"/>
    </location>
</feature>
<sequence length="215" mass="22053" precursor="true">MKLPLFAAVLAASIASVTTAHAMLQVDFNNNNNNQTETGYTGLTQGQAAAGTAISGVTVKLESAASIDGAQGGGAGQSPVPTQLTRDYAFADAGDASFMDLVLTSLPAGAYTFTGVFHDTNGSNATIDLSLSTDGNPPTFLQSVVQTSGSNGPGTSTFNLTAIDGEEVRLRIASRTGDHLINGFSLAAVPEAGAFLVWSMLSGVAMTRYRGKRRA</sequence>
<evidence type="ECO:0000313" key="4">
    <source>
        <dbReference type="Proteomes" id="UP000316714"/>
    </source>
</evidence>
<dbReference type="RefSeq" id="WP_146568621.1">
    <property type="nucleotide sequence ID" value="NZ_SIHJ01000005.1"/>
</dbReference>
<organism evidence="3 4">
    <name type="scientific">Posidoniimonas corsicana</name>
    <dbReference type="NCBI Taxonomy" id="1938618"/>
    <lineage>
        <taxon>Bacteria</taxon>
        <taxon>Pseudomonadati</taxon>
        <taxon>Planctomycetota</taxon>
        <taxon>Planctomycetia</taxon>
        <taxon>Pirellulales</taxon>
        <taxon>Lacipirellulaceae</taxon>
        <taxon>Posidoniimonas</taxon>
    </lineage>
</organism>
<dbReference type="EMBL" id="SIHJ01000005">
    <property type="protein sequence ID" value="TWT30255.1"/>
    <property type="molecule type" value="Genomic_DNA"/>
</dbReference>
<feature type="chain" id="PRO_5023055543" description="PEP-CTERM protein-sorting domain-containing protein" evidence="2">
    <location>
        <begin position="23"/>
        <end position="215"/>
    </location>
</feature>
<evidence type="ECO:0008006" key="5">
    <source>
        <dbReference type="Google" id="ProtNLM"/>
    </source>
</evidence>
<evidence type="ECO:0000313" key="3">
    <source>
        <dbReference type="EMBL" id="TWT30255.1"/>
    </source>
</evidence>
<keyword evidence="1" id="KW-0812">Transmembrane</keyword>
<protein>
    <recommendedName>
        <fullName evidence="5">PEP-CTERM protein-sorting domain-containing protein</fullName>
    </recommendedName>
</protein>
<gene>
    <name evidence="3" type="ORF">KOR34_48130</name>
</gene>
<accession>A0A5C5UXT8</accession>
<feature type="transmembrane region" description="Helical" evidence="1">
    <location>
        <begin position="184"/>
        <end position="206"/>
    </location>
</feature>
<keyword evidence="1" id="KW-0472">Membrane</keyword>
<comment type="caution">
    <text evidence="3">The sequence shown here is derived from an EMBL/GenBank/DDBJ whole genome shotgun (WGS) entry which is preliminary data.</text>
</comment>
<keyword evidence="4" id="KW-1185">Reference proteome</keyword>
<evidence type="ECO:0000256" key="1">
    <source>
        <dbReference type="SAM" id="Phobius"/>
    </source>
</evidence>